<accession>A0A2Z7ATN5</accession>
<feature type="region of interest" description="Disordered" evidence="1">
    <location>
        <begin position="811"/>
        <end position="862"/>
    </location>
</feature>
<sequence length="942" mass="97503">MSTPVINARGILLTNNANPGPSMPSSRSPVQQSENFESKPLALKRKNSVLGDDLGSVGPIRRIRQRPNLLASRTSVTASGLESSSDSVLMSSKQKHTLIVKPKNSVSKTVGETQDDSIPSASYTHVPSRSSEVAARILQHLENLTPKEKSPESKLVKLRDKSPLRLTSSMLGGQALKIKEDVASPQLLLNFQDGRRMEDRHTAILPDTRDSTCQKLGNAGQNSTEDSVMRAELLNPLMKNDIVESLKPPGPSSENVNAFAKNGVAQPPLEEGAFRMIAQEDDGVNCHEIAPGQLGEGKGPSDTPFVDNDASVTKEPMLLKTNSHPKPIFPSGHISNKTTETGSAGPMIELGNGGTIFPPFSAPIKSEVNPHSVDLFSKLKGTKDFPPSSHFGSRSVDKFPSSASESSNRMTVFKSENSSSMVDVLPSATGSELVISKSDQIGLLHPLKSEAANGKYHTVPSTAFNGQIVSSSPAAPLTAVSSCDANQISTASSILFNTSTSTASFASNGNDPSTSATISGNPFGPNVPSVLGGPVATFGGAFINPTTTVSAALTSYDSGLVDLKNKTEESNSGWSSAKHSAVVPFTSAISGRSTPGLDTSSSYSSVHDLQRSPFTGANKFFVSGVETVSKSTSIQSVSSVLVPSSNMNSSISFGTSLSNSQFTQHQTFSSSSSASPSDSIAVASSSDPAKGVFRFGGSSVMTSVPNSTSSSSGGAASIFNFGASSPAPSSVPNIASFFSSGASDIFKVGVSSSAPSSASNLSSNTAPSNVFGSTSPFTGFSFTASSATLAPKSASSPVYTTNPSSSPTFSFAATSQAMSPPPPNIAQPMFGNVPSISAVSPGNGDQMNTDDNMAEDPVQYSTPSIPVFGQPAVSPFPSGVMFGSTAASPATPFSFGGQQNQVTPQNPPLFQGSGGSFSLGSGGGDKSTRKFIKASRTKNRKK</sequence>
<dbReference type="GO" id="GO:0005635">
    <property type="term" value="C:nuclear envelope"/>
    <property type="evidence" value="ECO:0007669"/>
    <property type="project" value="TreeGrafter"/>
</dbReference>
<dbReference type="PANTHER" id="PTHR33416">
    <property type="entry name" value="NUCLEAR PORE COMPLEX PROTEIN NUP1"/>
    <property type="match status" value="1"/>
</dbReference>
<evidence type="ECO:0000256" key="1">
    <source>
        <dbReference type="SAM" id="MobiDB-lite"/>
    </source>
</evidence>
<feature type="compositionally biased region" description="Polar residues" evidence="1">
    <location>
        <begin position="13"/>
        <end position="35"/>
    </location>
</feature>
<dbReference type="EMBL" id="KV012839">
    <property type="protein sequence ID" value="KZV24240.1"/>
    <property type="molecule type" value="Genomic_DNA"/>
</dbReference>
<name>A0A2Z7ATN5_9LAMI</name>
<feature type="compositionally biased region" description="Gly residues" evidence="1">
    <location>
        <begin position="912"/>
        <end position="925"/>
    </location>
</feature>
<feature type="region of interest" description="Disordered" evidence="1">
    <location>
        <begin position="104"/>
        <end position="124"/>
    </location>
</feature>
<evidence type="ECO:0000313" key="2">
    <source>
        <dbReference type="EMBL" id="KZV24240.1"/>
    </source>
</evidence>
<keyword evidence="3" id="KW-1185">Reference proteome</keyword>
<dbReference type="AlphaFoldDB" id="A0A2Z7ATN5"/>
<reference evidence="2 3" key="1">
    <citation type="journal article" date="2015" name="Proc. Natl. Acad. Sci. U.S.A.">
        <title>The resurrection genome of Boea hygrometrica: A blueprint for survival of dehydration.</title>
        <authorList>
            <person name="Xiao L."/>
            <person name="Yang G."/>
            <person name="Zhang L."/>
            <person name="Yang X."/>
            <person name="Zhao S."/>
            <person name="Ji Z."/>
            <person name="Zhou Q."/>
            <person name="Hu M."/>
            <person name="Wang Y."/>
            <person name="Chen M."/>
            <person name="Xu Y."/>
            <person name="Jin H."/>
            <person name="Xiao X."/>
            <person name="Hu G."/>
            <person name="Bao F."/>
            <person name="Hu Y."/>
            <person name="Wan P."/>
            <person name="Li L."/>
            <person name="Deng X."/>
            <person name="Kuang T."/>
            <person name="Xiang C."/>
            <person name="Zhu J.K."/>
            <person name="Oliver M.J."/>
            <person name="He Y."/>
        </authorList>
    </citation>
    <scope>NUCLEOTIDE SEQUENCE [LARGE SCALE GENOMIC DNA]</scope>
    <source>
        <strain evidence="3">cv. XS01</strain>
    </source>
</reference>
<dbReference type="Proteomes" id="UP000250235">
    <property type="component" value="Unassembled WGS sequence"/>
</dbReference>
<dbReference type="PANTHER" id="PTHR33416:SF20">
    <property type="entry name" value="NUCLEAR PORE COMPLEX PROTEIN NUP1"/>
    <property type="match status" value="1"/>
</dbReference>
<dbReference type="GO" id="GO:0071763">
    <property type="term" value="P:nuclear membrane organization"/>
    <property type="evidence" value="ECO:0007669"/>
    <property type="project" value="TreeGrafter"/>
</dbReference>
<gene>
    <name evidence="2" type="ORF">F511_01722</name>
</gene>
<feature type="compositionally biased region" description="Polar residues" evidence="1">
    <location>
        <begin position="834"/>
        <end position="851"/>
    </location>
</feature>
<dbReference type="GO" id="GO:0016973">
    <property type="term" value="P:poly(A)+ mRNA export from nucleus"/>
    <property type="evidence" value="ECO:0007669"/>
    <property type="project" value="TreeGrafter"/>
</dbReference>
<feature type="region of interest" description="Disordered" evidence="1">
    <location>
        <begin position="13"/>
        <end position="42"/>
    </location>
</feature>
<proteinExistence type="predicted"/>
<feature type="region of interest" description="Disordered" evidence="1">
    <location>
        <begin position="893"/>
        <end position="942"/>
    </location>
</feature>
<evidence type="ECO:0000313" key="3">
    <source>
        <dbReference type="Proteomes" id="UP000250235"/>
    </source>
</evidence>
<dbReference type="OrthoDB" id="653468at2759"/>
<organism evidence="2 3">
    <name type="scientific">Dorcoceras hygrometricum</name>
    <dbReference type="NCBI Taxonomy" id="472368"/>
    <lineage>
        <taxon>Eukaryota</taxon>
        <taxon>Viridiplantae</taxon>
        <taxon>Streptophyta</taxon>
        <taxon>Embryophyta</taxon>
        <taxon>Tracheophyta</taxon>
        <taxon>Spermatophyta</taxon>
        <taxon>Magnoliopsida</taxon>
        <taxon>eudicotyledons</taxon>
        <taxon>Gunneridae</taxon>
        <taxon>Pentapetalae</taxon>
        <taxon>asterids</taxon>
        <taxon>lamiids</taxon>
        <taxon>Lamiales</taxon>
        <taxon>Gesneriaceae</taxon>
        <taxon>Didymocarpoideae</taxon>
        <taxon>Trichosporeae</taxon>
        <taxon>Loxocarpinae</taxon>
        <taxon>Dorcoceras</taxon>
    </lineage>
</organism>
<feature type="compositionally biased region" description="Basic residues" evidence="1">
    <location>
        <begin position="929"/>
        <end position="942"/>
    </location>
</feature>
<evidence type="ECO:0008006" key="4">
    <source>
        <dbReference type="Google" id="ProtNLM"/>
    </source>
</evidence>
<protein>
    <recommendedName>
        <fullName evidence="4">Nuclear pore complex protein NUP1</fullName>
    </recommendedName>
</protein>